<evidence type="ECO:0000256" key="3">
    <source>
        <dbReference type="ARBA" id="ARBA00023163"/>
    </source>
</evidence>
<dbReference type="Gene3D" id="1.10.10.10">
    <property type="entry name" value="Winged helix-like DNA-binding domain superfamily/Winged helix DNA-binding domain"/>
    <property type="match status" value="1"/>
</dbReference>
<evidence type="ECO:0000256" key="2">
    <source>
        <dbReference type="ARBA" id="ARBA00023125"/>
    </source>
</evidence>
<evidence type="ECO:0000313" key="6">
    <source>
        <dbReference type="EMBL" id="MDT0352022.1"/>
    </source>
</evidence>
<feature type="compositionally biased region" description="Basic and acidic residues" evidence="4">
    <location>
        <begin position="125"/>
        <end position="136"/>
    </location>
</feature>
<sequence>MLVLAVLADPVRREIVELLAAGEAGAGEIAERFPVTRPAISRHLRVLREAGLVTSEVRAQRRVYRLDRGPLAELDAWLERFRPLPERRAPERAVPDRTGPAVPPGLANRLDALDTEIRRGRRRRPNGETHDDRSAG</sequence>
<dbReference type="EMBL" id="JAVREJ010000016">
    <property type="protein sequence ID" value="MDT0352022.1"/>
    <property type="molecule type" value="Genomic_DNA"/>
</dbReference>
<protein>
    <submittedName>
        <fullName evidence="6">Metalloregulator ArsR/SmtB family transcription factor</fullName>
    </submittedName>
</protein>
<proteinExistence type="predicted"/>
<dbReference type="SUPFAM" id="SSF46785">
    <property type="entry name" value="Winged helix' DNA-binding domain"/>
    <property type="match status" value="1"/>
</dbReference>
<accession>A0ABU2NDJ0</accession>
<keyword evidence="2" id="KW-0238">DNA-binding</keyword>
<evidence type="ECO:0000256" key="1">
    <source>
        <dbReference type="ARBA" id="ARBA00023015"/>
    </source>
</evidence>
<name>A0ABU2NDJ0_9PSEU</name>
<dbReference type="RefSeq" id="WP_311558530.1">
    <property type="nucleotide sequence ID" value="NZ_JAVREJ010000016.1"/>
</dbReference>
<dbReference type="PANTHER" id="PTHR33154:SF33">
    <property type="entry name" value="TRANSCRIPTIONAL REPRESSOR SDPR"/>
    <property type="match status" value="1"/>
</dbReference>
<evidence type="ECO:0000259" key="5">
    <source>
        <dbReference type="PROSITE" id="PS50987"/>
    </source>
</evidence>
<reference evidence="7" key="1">
    <citation type="submission" date="2023-07" db="EMBL/GenBank/DDBJ databases">
        <title>30 novel species of actinomycetes from the DSMZ collection.</title>
        <authorList>
            <person name="Nouioui I."/>
        </authorList>
    </citation>
    <scope>NUCLEOTIDE SEQUENCE [LARGE SCALE GENOMIC DNA]</scope>
    <source>
        <strain evidence="7">DSM 45834</strain>
    </source>
</reference>
<dbReference type="NCBIfam" id="NF033788">
    <property type="entry name" value="HTH_metalloreg"/>
    <property type="match status" value="1"/>
</dbReference>
<dbReference type="PANTHER" id="PTHR33154">
    <property type="entry name" value="TRANSCRIPTIONAL REGULATOR, ARSR FAMILY"/>
    <property type="match status" value="1"/>
</dbReference>
<dbReference type="InterPro" id="IPR051081">
    <property type="entry name" value="HTH_MetalResp_TranReg"/>
</dbReference>
<dbReference type="InterPro" id="IPR036388">
    <property type="entry name" value="WH-like_DNA-bd_sf"/>
</dbReference>
<keyword evidence="3" id="KW-0804">Transcription</keyword>
<dbReference type="PRINTS" id="PR00778">
    <property type="entry name" value="HTHARSR"/>
</dbReference>
<dbReference type="PROSITE" id="PS50987">
    <property type="entry name" value="HTH_ARSR_2"/>
    <property type="match status" value="1"/>
</dbReference>
<dbReference type="Pfam" id="PF01022">
    <property type="entry name" value="HTH_5"/>
    <property type="match status" value="1"/>
</dbReference>
<dbReference type="InterPro" id="IPR011991">
    <property type="entry name" value="ArsR-like_HTH"/>
</dbReference>
<keyword evidence="1" id="KW-0805">Transcription regulation</keyword>
<evidence type="ECO:0000313" key="7">
    <source>
        <dbReference type="Proteomes" id="UP001183202"/>
    </source>
</evidence>
<dbReference type="CDD" id="cd00090">
    <property type="entry name" value="HTH_ARSR"/>
    <property type="match status" value="1"/>
</dbReference>
<feature type="domain" description="HTH arsR-type" evidence="5">
    <location>
        <begin position="1"/>
        <end position="86"/>
    </location>
</feature>
<dbReference type="InterPro" id="IPR036390">
    <property type="entry name" value="WH_DNA-bd_sf"/>
</dbReference>
<dbReference type="InterPro" id="IPR001845">
    <property type="entry name" value="HTH_ArsR_DNA-bd_dom"/>
</dbReference>
<organism evidence="6 7">
    <name type="scientific">Pseudonocardia charpentierae</name>
    <dbReference type="NCBI Taxonomy" id="3075545"/>
    <lineage>
        <taxon>Bacteria</taxon>
        <taxon>Bacillati</taxon>
        <taxon>Actinomycetota</taxon>
        <taxon>Actinomycetes</taxon>
        <taxon>Pseudonocardiales</taxon>
        <taxon>Pseudonocardiaceae</taxon>
        <taxon>Pseudonocardia</taxon>
    </lineage>
</organism>
<evidence type="ECO:0000256" key="4">
    <source>
        <dbReference type="SAM" id="MobiDB-lite"/>
    </source>
</evidence>
<feature type="region of interest" description="Disordered" evidence="4">
    <location>
        <begin position="88"/>
        <end position="136"/>
    </location>
</feature>
<gene>
    <name evidence="6" type="ORF">RM445_21055</name>
</gene>
<dbReference type="Proteomes" id="UP001183202">
    <property type="component" value="Unassembled WGS sequence"/>
</dbReference>
<dbReference type="SMART" id="SM00418">
    <property type="entry name" value="HTH_ARSR"/>
    <property type="match status" value="1"/>
</dbReference>
<keyword evidence="7" id="KW-1185">Reference proteome</keyword>
<comment type="caution">
    <text evidence="6">The sequence shown here is derived from an EMBL/GenBank/DDBJ whole genome shotgun (WGS) entry which is preliminary data.</text>
</comment>